<protein>
    <recommendedName>
        <fullName evidence="1">DUF4007 domain-containing protein</fullName>
    </recommendedName>
</protein>
<reference evidence="2 3" key="1">
    <citation type="submission" date="2019-07" db="EMBL/GenBank/DDBJ databases">
        <title>Whole genome shotgun sequence of Pseudoalteromonas atlantica NBRC 103033.</title>
        <authorList>
            <person name="Hosoyama A."/>
            <person name="Uohara A."/>
            <person name="Ohji S."/>
            <person name="Ichikawa N."/>
        </authorList>
    </citation>
    <scope>NUCLEOTIDE SEQUENCE [LARGE SCALE GENOMIC DNA]</scope>
    <source>
        <strain evidence="2 3">NBRC 103033</strain>
    </source>
</reference>
<comment type="caution">
    <text evidence="2">The sequence shown here is derived from an EMBL/GenBank/DDBJ whole genome shotgun (WGS) entry which is preliminary data.</text>
</comment>
<evidence type="ECO:0000313" key="3">
    <source>
        <dbReference type="Proteomes" id="UP000321189"/>
    </source>
</evidence>
<dbReference type="InterPro" id="IPR025248">
    <property type="entry name" value="DUF4007"/>
</dbReference>
<organism evidence="2 3">
    <name type="scientific">Pseudoalteromonas atlantica</name>
    <name type="common">Alteromonas atlantica</name>
    <dbReference type="NCBI Taxonomy" id="288"/>
    <lineage>
        <taxon>Bacteria</taxon>
        <taxon>Pseudomonadati</taxon>
        <taxon>Pseudomonadota</taxon>
        <taxon>Gammaproteobacteria</taxon>
        <taxon>Alteromonadales</taxon>
        <taxon>Pseudoalteromonadaceae</taxon>
        <taxon>Pseudoalteromonas</taxon>
    </lineage>
</organism>
<accession>A0ABQ0UIF9</accession>
<sequence>MKAKFTGHDTFPLRYGWLFKAINHLNNKGNFSSNEESIRHSIVELGVGKNMVKAIQYWAESANVIEKISKSETAHSVANNGKFLFGDKTIAGHDPFLELPGSVWLIHFWLNFNNMSLTAYRYFFNYSNVQYFEKSKLVDDCYDDAKRLVKTEIGNLSTLKKDVDCFLNTYSKKQKNSTAKKAVKVDEDHFTSPLAELNLVQDNGGGFYVSNLAERPELPVEIFIYALLKFFNEETKDSKVSTVDFDSLLTKPCSPGRIFRLSESGLGQKLDEAQGFTNKNVTWVDSLGLRQVNISADIKNNAIDYLKMYYGK</sequence>
<dbReference type="Proteomes" id="UP000321189">
    <property type="component" value="Unassembled WGS sequence"/>
</dbReference>
<evidence type="ECO:0000313" key="2">
    <source>
        <dbReference type="EMBL" id="GEK77593.1"/>
    </source>
</evidence>
<feature type="domain" description="DUF4007" evidence="1">
    <location>
        <begin position="5"/>
        <end position="310"/>
    </location>
</feature>
<name>A0ABQ0UIF9_PSEAF</name>
<dbReference type="RefSeq" id="WP_154945700.1">
    <property type="nucleotide sequence ID" value="NZ_BJUT01000039.1"/>
</dbReference>
<keyword evidence="3" id="KW-1185">Reference proteome</keyword>
<evidence type="ECO:0000259" key="1">
    <source>
        <dbReference type="Pfam" id="PF13182"/>
    </source>
</evidence>
<proteinExistence type="predicted"/>
<gene>
    <name evidence="2" type="ORF">PAT01_28970</name>
</gene>
<dbReference type="Pfam" id="PF13182">
    <property type="entry name" value="DUF4007"/>
    <property type="match status" value="1"/>
</dbReference>
<dbReference type="EMBL" id="BJUT01000039">
    <property type="protein sequence ID" value="GEK77593.1"/>
    <property type="molecule type" value="Genomic_DNA"/>
</dbReference>